<gene>
    <name evidence="2" type="ORF">Mkiyose1413_30740</name>
    <name evidence="1" type="ORF">SRL2020028_47250</name>
</gene>
<name>A0A9P3Q556_9MYCO</name>
<dbReference type="InterPro" id="IPR010985">
    <property type="entry name" value="Ribbon_hlx_hlx"/>
</dbReference>
<evidence type="ECO:0000313" key="2">
    <source>
        <dbReference type="EMBL" id="GLD31191.1"/>
    </source>
</evidence>
<dbReference type="SUPFAM" id="SSF143100">
    <property type="entry name" value="TTHA1013/TTHA0281-like"/>
    <property type="match status" value="1"/>
</dbReference>
<dbReference type="InterPro" id="IPR008651">
    <property type="entry name" value="Uncharacterised_HicB"/>
</dbReference>
<accession>A0A9P3Q556</accession>
<evidence type="ECO:0000313" key="1">
    <source>
        <dbReference type="EMBL" id="GLB85469.1"/>
    </source>
</evidence>
<dbReference type="SUPFAM" id="SSF47598">
    <property type="entry name" value="Ribbon-helix-helix"/>
    <property type="match status" value="1"/>
</dbReference>
<sequence>MNRYTYRAQWCPDNDEYVAKCLEFPYLRERAPTAQQAVALVVAALDEKLAIMQELGEHPPPSLTDRNYSGTFIVRTSTALHLRLALEAQEEGVSMNQWVVQQLTGRRRGEPAYPWD</sequence>
<dbReference type="InterPro" id="IPR035069">
    <property type="entry name" value="TTHA1013/TTHA0281-like"/>
</dbReference>
<reference evidence="2" key="1">
    <citation type="submission" date="2022-08" db="EMBL/GenBank/DDBJ databases">
        <title>Mycobacterium kiyosense sp. nov., scotochromogenic slow-glowing species isolated from respiratory specimens.</title>
        <authorList>
            <person name="Fukano H."/>
            <person name="Kazumi Y."/>
            <person name="Sakagami N."/>
            <person name="Ato M."/>
            <person name="Mitarai S."/>
            <person name="Hoshino Y."/>
        </authorList>
    </citation>
    <scope>NUCLEOTIDE SEQUENCE</scope>
    <source>
        <strain evidence="2">1413</strain>
        <strain evidence="1">SRL2020-028</strain>
    </source>
</reference>
<dbReference type="EMBL" id="BRXE01000086">
    <property type="protein sequence ID" value="GLB85469.1"/>
    <property type="molecule type" value="Genomic_DNA"/>
</dbReference>
<dbReference type="RefSeq" id="WP_236978458.1">
    <property type="nucleotide sequence ID" value="NZ_BRXE01000086.1"/>
</dbReference>
<proteinExistence type="predicted"/>
<dbReference type="GeneID" id="83630561"/>
<dbReference type="Proteomes" id="UP001165663">
    <property type="component" value="Unassembled WGS sequence"/>
</dbReference>
<organism evidence="2 3">
    <name type="scientific">Mycobacterium kiyosense</name>
    <dbReference type="NCBI Taxonomy" id="2871094"/>
    <lineage>
        <taxon>Bacteria</taxon>
        <taxon>Bacillati</taxon>
        <taxon>Actinomycetota</taxon>
        <taxon>Actinomycetes</taxon>
        <taxon>Mycobacteriales</taxon>
        <taxon>Mycobacteriaceae</taxon>
        <taxon>Mycobacterium</taxon>
    </lineage>
</organism>
<protein>
    <submittedName>
        <fullName evidence="2">Antitoxin HicB</fullName>
    </submittedName>
</protein>
<dbReference type="Proteomes" id="UP001064782">
    <property type="component" value="Unassembled WGS sequence"/>
</dbReference>
<dbReference type="GO" id="GO:0006355">
    <property type="term" value="P:regulation of DNA-templated transcription"/>
    <property type="evidence" value="ECO:0007669"/>
    <property type="project" value="InterPro"/>
</dbReference>
<dbReference type="AlphaFoldDB" id="A0A9P3Q556"/>
<evidence type="ECO:0000313" key="3">
    <source>
        <dbReference type="Proteomes" id="UP001064782"/>
    </source>
</evidence>
<comment type="caution">
    <text evidence="2">The sequence shown here is derived from an EMBL/GenBank/DDBJ whole genome shotgun (WGS) entry which is preliminary data.</text>
</comment>
<keyword evidence="3" id="KW-1185">Reference proteome</keyword>
<dbReference type="EMBL" id="BRZI01000022">
    <property type="protein sequence ID" value="GLD31191.1"/>
    <property type="molecule type" value="Genomic_DNA"/>
</dbReference>
<dbReference type="Pfam" id="PF05534">
    <property type="entry name" value="HicB"/>
    <property type="match status" value="1"/>
</dbReference>